<dbReference type="PANTHER" id="PTHR31351">
    <property type="entry name" value="EXPRESSED PROTEIN"/>
    <property type="match status" value="1"/>
</dbReference>
<dbReference type="PANTHER" id="PTHR31351:SF24">
    <property type="entry name" value="VAN3-BINDING PROTEIN-LIKE"/>
    <property type="match status" value="1"/>
</dbReference>
<proteinExistence type="predicted"/>
<dbReference type="GO" id="GO:0009734">
    <property type="term" value="P:auxin-activated signaling pathway"/>
    <property type="evidence" value="ECO:0007669"/>
    <property type="project" value="TreeGrafter"/>
</dbReference>
<dbReference type="Pfam" id="PF08458">
    <property type="entry name" value="PH_2"/>
    <property type="match status" value="1"/>
</dbReference>
<feature type="region of interest" description="Disordered" evidence="1">
    <location>
        <begin position="135"/>
        <end position="160"/>
    </location>
</feature>
<accession>A0AAX6IEN8</accession>
<dbReference type="AlphaFoldDB" id="A0AAX6IEN8"/>
<evidence type="ECO:0000259" key="3">
    <source>
        <dbReference type="Pfam" id="PF08458"/>
    </source>
</evidence>
<dbReference type="EMBL" id="JANAVB010002199">
    <property type="protein sequence ID" value="KAJ6851501.1"/>
    <property type="molecule type" value="Genomic_DNA"/>
</dbReference>
<feature type="domain" description="Pleckstrin-like plant" evidence="3">
    <location>
        <begin position="307"/>
        <end position="409"/>
    </location>
</feature>
<dbReference type="GO" id="GO:0010087">
    <property type="term" value="P:phloem or xylem histogenesis"/>
    <property type="evidence" value="ECO:0007669"/>
    <property type="project" value="TreeGrafter"/>
</dbReference>
<evidence type="ECO:0000313" key="4">
    <source>
        <dbReference type="EMBL" id="KAJ6851501.1"/>
    </source>
</evidence>
<organism evidence="4 5">
    <name type="scientific">Iris pallida</name>
    <name type="common">Sweet iris</name>
    <dbReference type="NCBI Taxonomy" id="29817"/>
    <lineage>
        <taxon>Eukaryota</taxon>
        <taxon>Viridiplantae</taxon>
        <taxon>Streptophyta</taxon>
        <taxon>Embryophyta</taxon>
        <taxon>Tracheophyta</taxon>
        <taxon>Spermatophyta</taxon>
        <taxon>Magnoliopsida</taxon>
        <taxon>Liliopsida</taxon>
        <taxon>Asparagales</taxon>
        <taxon>Iridaceae</taxon>
        <taxon>Iridoideae</taxon>
        <taxon>Irideae</taxon>
        <taxon>Iris</taxon>
    </lineage>
</organism>
<dbReference type="Pfam" id="PF05703">
    <property type="entry name" value="Auxin_canalis"/>
    <property type="match status" value="1"/>
</dbReference>
<dbReference type="InterPro" id="IPR040269">
    <property type="entry name" value="VAB"/>
</dbReference>
<sequence>MEKGSLWGTKKRGYTLSLEEVAEEEEEEKLVKMPAIPPPQTPREPMEFLSRSWSVSAAEISKALLLNGIKRRNFVIDRLPGVVLPDTLAVAATAAAAARPAFQPYCNGRVSICTNTQDLETKLSEARTLREHSKLAKGEDSAVHHHGANHHRIGIGKWLRHKDLPSKNRARQKEKARASRARIHAAVSVAGVAAAVAAVVARAGAENTSSDTYSALASATELLASHCIEAAEQAGAGHEHVASVVRSAVDVGSPGDLMTLTAAAATALRGVATMKLRVQREARSNATVIPYEKSHCGSPEIWCKEGELLERSSKGSLHRKKVSVYINNKSQVIVKIKSNHIGGAFSKKKKSVVYGVSNEVGAPRWRRGPYEESRSFRLRTAQGLLEFECENRSIKQDWVDGVINLLQQVRNMDGDQLDKALELLEVS</sequence>
<gene>
    <name evidence="4" type="ORF">M6B38_259330</name>
</gene>
<protein>
    <submittedName>
        <fullName evidence="4">VAN3-binding protein-like</fullName>
    </submittedName>
</protein>
<evidence type="ECO:0000259" key="2">
    <source>
        <dbReference type="Pfam" id="PF05703"/>
    </source>
</evidence>
<name>A0AAX6IEN8_IRIPA</name>
<dbReference type="InterPro" id="IPR008546">
    <property type="entry name" value="VAN3-bd-like_auxin_canal"/>
</dbReference>
<feature type="compositionally biased region" description="Basic residues" evidence="1">
    <location>
        <begin position="144"/>
        <end position="160"/>
    </location>
</feature>
<evidence type="ECO:0000256" key="1">
    <source>
        <dbReference type="SAM" id="MobiDB-lite"/>
    </source>
</evidence>
<dbReference type="InterPro" id="IPR013666">
    <property type="entry name" value="PH_pln"/>
</dbReference>
<feature type="domain" description="VAN3-binding protein-like auxin canalisation" evidence="2">
    <location>
        <begin position="39"/>
        <end position="294"/>
    </location>
</feature>
<dbReference type="Proteomes" id="UP001140949">
    <property type="component" value="Unassembled WGS sequence"/>
</dbReference>
<comment type="caution">
    <text evidence="4">The sequence shown here is derived from an EMBL/GenBank/DDBJ whole genome shotgun (WGS) entry which is preliminary data.</text>
</comment>
<evidence type="ECO:0000313" key="5">
    <source>
        <dbReference type="Proteomes" id="UP001140949"/>
    </source>
</evidence>
<reference evidence="4" key="1">
    <citation type="journal article" date="2023" name="GigaByte">
        <title>Genome assembly of the bearded iris, Iris pallida Lam.</title>
        <authorList>
            <person name="Bruccoleri R.E."/>
            <person name="Oakeley E.J."/>
            <person name="Faust A.M.E."/>
            <person name="Altorfer M."/>
            <person name="Dessus-Babus S."/>
            <person name="Burckhardt D."/>
            <person name="Oertli M."/>
            <person name="Naumann U."/>
            <person name="Petersen F."/>
            <person name="Wong J."/>
        </authorList>
    </citation>
    <scope>NUCLEOTIDE SEQUENCE</scope>
    <source>
        <strain evidence="4">GSM-AAB239-AS_SAM_17_03QT</strain>
    </source>
</reference>
<reference evidence="4" key="2">
    <citation type="submission" date="2023-04" db="EMBL/GenBank/DDBJ databases">
        <authorList>
            <person name="Bruccoleri R.E."/>
            <person name="Oakeley E.J."/>
            <person name="Faust A.-M."/>
            <person name="Dessus-Babus S."/>
            <person name="Altorfer M."/>
            <person name="Burckhardt D."/>
            <person name="Oertli M."/>
            <person name="Naumann U."/>
            <person name="Petersen F."/>
            <person name="Wong J."/>
        </authorList>
    </citation>
    <scope>NUCLEOTIDE SEQUENCE</scope>
    <source>
        <strain evidence="4">GSM-AAB239-AS_SAM_17_03QT</strain>
        <tissue evidence="4">Leaf</tissue>
    </source>
</reference>
<dbReference type="GO" id="GO:0010305">
    <property type="term" value="P:leaf vascular tissue pattern formation"/>
    <property type="evidence" value="ECO:0007669"/>
    <property type="project" value="TreeGrafter"/>
</dbReference>
<keyword evidence="5" id="KW-1185">Reference proteome</keyword>